<protein>
    <submittedName>
        <fullName evidence="1">Variable surface protein</fullName>
    </submittedName>
</protein>
<keyword evidence="2" id="KW-1185">Reference proteome</keyword>
<proteinExistence type="predicted"/>
<evidence type="ECO:0000313" key="1">
    <source>
        <dbReference type="EMBL" id="GAW84710.1"/>
    </source>
</evidence>
<evidence type="ECO:0000313" key="2">
    <source>
        <dbReference type="Proteomes" id="UP000195521"/>
    </source>
</evidence>
<dbReference type="GeneID" id="39745518"/>
<gene>
    <name evidence="1" type="ORF">PGO_004535</name>
</gene>
<reference evidence="2" key="1">
    <citation type="submission" date="2017-04" db="EMBL/GenBank/DDBJ databases">
        <title>Plasmodium gonderi genome.</title>
        <authorList>
            <person name="Arisue N."/>
            <person name="Honma H."/>
            <person name="Kawai S."/>
            <person name="Tougan T."/>
            <person name="Tanabe K."/>
            <person name="Horii T."/>
        </authorList>
    </citation>
    <scope>NUCLEOTIDE SEQUENCE [LARGE SCALE GENOMIC DNA]</scope>
    <source>
        <strain evidence="2">ATCC 30045</strain>
    </source>
</reference>
<dbReference type="Proteomes" id="UP000195521">
    <property type="component" value="Unassembled WGS sequence"/>
</dbReference>
<dbReference type="EMBL" id="BDQF01000668">
    <property type="protein sequence ID" value="GAW84710.1"/>
    <property type="molecule type" value="Genomic_DNA"/>
</dbReference>
<sequence>MSKNFDYTGIYDARNNGFSWSSTTNRHDPQAGLCTHLCSKFRNAQDISTNFTFIQLCQVMCLYLYHIKLKEKTDSDNIKSYCKCFHYQLKKNLLKKFGSKINTTKEYYYEMINNSVDNSQKIISKICENHDINVGEDTFKILENLDNICDLIKEFYTPHNRDLSRVERFEQNMERLEKYKDTMNESLYKELEKVFQIYKGYLTSWRDCGYGKFVLQYFKNKWKNRNTFRDRGTSASTGISTIAEKSISTGTDTRTEASAITGTRFILGTTSGIVFLSFFNYNNYFYFYTSYGSFLQPRVRKLKRFNKKKRYHQKLMDTFHDTHHNLNYNDYRISYASAD</sequence>
<organism evidence="1 2">
    <name type="scientific">Plasmodium gonderi</name>
    <dbReference type="NCBI Taxonomy" id="77519"/>
    <lineage>
        <taxon>Eukaryota</taxon>
        <taxon>Sar</taxon>
        <taxon>Alveolata</taxon>
        <taxon>Apicomplexa</taxon>
        <taxon>Aconoidasida</taxon>
        <taxon>Haemosporida</taxon>
        <taxon>Plasmodiidae</taxon>
        <taxon>Plasmodium</taxon>
        <taxon>Plasmodium (Plasmodium)</taxon>
    </lineage>
</organism>
<comment type="caution">
    <text evidence="1">The sequence shown here is derived from an EMBL/GenBank/DDBJ whole genome shotgun (WGS) entry which is preliminary data.</text>
</comment>
<dbReference type="RefSeq" id="XP_028547299.1">
    <property type="nucleotide sequence ID" value="XM_028691498.1"/>
</dbReference>
<accession>A0A1Y1JR37</accession>
<name>A0A1Y1JR37_PLAGO</name>
<dbReference type="AlphaFoldDB" id="A0A1Y1JR37"/>
<dbReference type="OrthoDB" id="10602792at2759"/>